<gene>
    <name evidence="1" type="ORF">BCM14_2652</name>
</gene>
<dbReference type="RefSeq" id="WP_106228470.1">
    <property type="nucleotide sequence ID" value="NZ_PVTV01000016.1"/>
</dbReference>
<dbReference type="SUPFAM" id="SSF56235">
    <property type="entry name" value="N-terminal nucleophile aminohydrolases (Ntn hydrolases)"/>
    <property type="match status" value="1"/>
</dbReference>
<dbReference type="PANTHER" id="PTHR39328">
    <property type="entry name" value="BLL2871 PROTEIN"/>
    <property type="match status" value="1"/>
</dbReference>
<reference evidence="1 2" key="1">
    <citation type="submission" date="2018-03" db="EMBL/GenBank/DDBJ databases">
        <title>Genomic Encyclopedia of Type Strains, Phase III (KMG-III): the genomes of soil and plant-associated and newly described type strains.</title>
        <authorList>
            <person name="Whitman W."/>
        </authorList>
    </citation>
    <scope>NUCLEOTIDE SEQUENCE [LARGE SCALE GENOMIC DNA]</scope>
    <source>
        <strain evidence="1 2">MWH-P2sevCIIIb</strain>
    </source>
</reference>
<dbReference type="Gene3D" id="3.60.20.10">
    <property type="entry name" value="Glutamine Phosphoribosylpyrophosphate, subunit 1, domain 1"/>
    <property type="match status" value="1"/>
</dbReference>
<name>A0A2T0XD74_9BURK</name>
<comment type="caution">
    <text evidence="1">The sequence shown here is derived from an EMBL/GenBank/DDBJ whole genome shotgun (WGS) entry which is preliminary data.</text>
</comment>
<dbReference type="Proteomes" id="UP000238308">
    <property type="component" value="Unassembled WGS sequence"/>
</dbReference>
<keyword evidence="2" id="KW-1185">Reference proteome</keyword>
<evidence type="ECO:0000313" key="2">
    <source>
        <dbReference type="Proteomes" id="UP000238308"/>
    </source>
</evidence>
<dbReference type="OrthoDB" id="9790012at2"/>
<evidence type="ECO:0000313" key="1">
    <source>
        <dbReference type="EMBL" id="PRY96894.1"/>
    </source>
</evidence>
<sequence length="234" mass="25664">MTWSILARDEQGHFGVAIASKFFAVGSLCVNTRRQVAALSTQALMNPLYGPAGLDLISNQVPASEAIQQLIAADEGREQRQVHILPVRGPAAAHTGAECIDWCGHLIGENFSVAGNMLAGPQVLEQTAQAFQDLSGRPLGERLLAALDAGQAAGGDKRGKQSAALKLHFDEDYPQLDLRVDDHEEPFVELRRLYEKSLERFQGFLECLPGRGRYSGLIVRAEIEAHIQQFHQRK</sequence>
<dbReference type="InterPro" id="IPR029055">
    <property type="entry name" value="Ntn_hydrolases_N"/>
</dbReference>
<protein>
    <submittedName>
        <fullName evidence="1">Putative Ntn-hydrolase superfamily protein</fullName>
    </submittedName>
</protein>
<dbReference type="EMBL" id="PVTV01000016">
    <property type="protein sequence ID" value="PRY96894.1"/>
    <property type="molecule type" value="Genomic_DNA"/>
</dbReference>
<dbReference type="AlphaFoldDB" id="A0A2T0XD74"/>
<dbReference type="GO" id="GO:0016787">
    <property type="term" value="F:hydrolase activity"/>
    <property type="evidence" value="ECO:0007669"/>
    <property type="project" value="UniProtKB-KW"/>
</dbReference>
<dbReference type="InterPro" id="IPR010430">
    <property type="entry name" value="DUF1028"/>
</dbReference>
<proteinExistence type="predicted"/>
<accession>A0A2T0XD74</accession>
<dbReference type="Pfam" id="PF06267">
    <property type="entry name" value="DUF1028"/>
    <property type="match status" value="1"/>
</dbReference>
<organism evidence="1 2">
    <name type="scientific">Jezberella montanilacus</name>
    <dbReference type="NCBI Taxonomy" id="323426"/>
    <lineage>
        <taxon>Bacteria</taxon>
        <taxon>Pseudomonadati</taxon>
        <taxon>Pseudomonadota</taxon>
        <taxon>Betaproteobacteria</taxon>
        <taxon>Burkholderiales</taxon>
        <taxon>Alcaligenaceae</taxon>
        <taxon>Jezberella</taxon>
    </lineage>
</organism>
<dbReference type="PANTHER" id="PTHR39328:SF1">
    <property type="entry name" value="BLL2871 PROTEIN"/>
    <property type="match status" value="1"/>
</dbReference>
<keyword evidence="1" id="KW-0378">Hydrolase</keyword>